<organism evidence="2 3">
    <name type="scientific">Arachis hypogaea</name>
    <name type="common">Peanut</name>
    <dbReference type="NCBI Taxonomy" id="3818"/>
    <lineage>
        <taxon>Eukaryota</taxon>
        <taxon>Viridiplantae</taxon>
        <taxon>Streptophyta</taxon>
        <taxon>Embryophyta</taxon>
        <taxon>Tracheophyta</taxon>
        <taxon>Spermatophyta</taxon>
        <taxon>Magnoliopsida</taxon>
        <taxon>eudicotyledons</taxon>
        <taxon>Gunneridae</taxon>
        <taxon>Pentapetalae</taxon>
        <taxon>rosids</taxon>
        <taxon>fabids</taxon>
        <taxon>Fabales</taxon>
        <taxon>Fabaceae</taxon>
        <taxon>Papilionoideae</taxon>
        <taxon>50 kb inversion clade</taxon>
        <taxon>dalbergioids sensu lato</taxon>
        <taxon>Dalbergieae</taxon>
        <taxon>Pterocarpus clade</taxon>
        <taxon>Arachis</taxon>
    </lineage>
</organism>
<name>A0A444Y1C6_ARAHY</name>
<gene>
    <name evidence="2" type="ORF">Ahy_B08g091062</name>
</gene>
<keyword evidence="3" id="KW-1185">Reference proteome</keyword>
<dbReference type="Proteomes" id="UP000289738">
    <property type="component" value="Chromosome B08"/>
</dbReference>
<proteinExistence type="predicted"/>
<evidence type="ECO:0000256" key="1">
    <source>
        <dbReference type="SAM" id="MobiDB-lite"/>
    </source>
</evidence>
<dbReference type="AlphaFoldDB" id="A0A444Y1C6"/>
<protein>
    <submittedName>
        <fullName evidence="2">Uncharacterized protein</fullName>
    </submittedName>
</protein>
<feature type="region of interest" description="Disordered" evidence="1">
    <location>
        <begin position="1"/>
        <end position="52"/>
    </location>
</feature>
<dbReference type="EMBL" id="SDMP01000018">
    <property type="protein sequence ID" value="RYQ95712.1"/>
    <property type="molecule type" value="Genomic_DNA"/>
</dbReference>
<reference evidence="2 3" key="1">
    <citation type="submission" date="2019-01" db="EMBL/GenBank/DDBJ databases">
        <title>Sequencing of cultivated peanut Arachis hypogaea provides insights into genome evolution and oil improvement.</title>
        <authorList>
            <person name="Chen X."/>
        </authorList>
    </citation>
    <scope>NUCLEOTIDE SEQUENCE [LARGE SCALE GENOMIC DNA]</scope>
    <source>
        <strain evidence="3">cv. Fuhuasheng</strain>
        <tissue evidence="2">Leaves</tissue>
    </source>
</reference>
<accession>A0A444Y1C6</accession>
<evidence type="ECO:0000313" key="2">
    <source>
        <dbReference type="EMBL" id="RYQ95712.1"/>
    </source>
</evidence>
<evidence type="ECO:0000313" key="3">
    <source>
        <dbReference type="Proteomes" id="UP000289738"/>
    </source>
</evidence>
<sequence length="215" mass="22398">MPPASVATIPASVARRPASVATSPANVATHPASVATPPANVATPPANVATRPASVATSPASVATPPANVATSPASVAIAVICGSLGPPLQSLWPTGLNRPRARSVRHAQRNSSRGRISTQFFPSTFRIYEIIPSTKFGQGTHAGRPHPGRCPCRPCLCLAREPPRLSRGRCPVSVSWALACLEKPRLLLGTIYGLEDSLTCEIFQGEGTNRSDKG</sequence>
<feature type="compositionally biased region" description="Low complexity" evidence="1">
    <location>
        <begin position="31"/>
        <end position="52"/>
    </location>
</feature>
<comment type="caution">
    <text evidence="2">The sequence shown here is derived from an EMBL/GenBank/DDBJ whole genome shotgun (WGS) entry which is preliminary data.</text>
</comment>